<dbReference type="Gene3D" id="2.160.20.10">
    <property type="entry name" value="Single-stranded right-handed beta-helix, Pectin lyase-like"/>
    <property type="match status" value="1"/>
</dbReference>
<proteinExistence type="predicted"/>
<evidence type="ECO:0000313" key="3">
    <source>
        <dbReference type="Proteomes" id="UP000705379"/>
    </source>
</evidence>
<dbReference type="InterPro" id="IPR022388">
    <property type="entry name" value="CHP03808"/>
</dbReference>
<dbReference type="RefSeq" id="WP_213214433.1">
    <property type="nucleotide sequence ID" value="NZ_QTKU01000001.1"/>
</dbReference>
<reference evidence="2" key="2">
    <citation type="journal article" date="2021" name="Microorganisms">
        <title>Bacterial Dimethylsulfoniopropionate Biosynthesis in the East China Sea.</title>
        <authorList>
            <person name="Liu J."/>
            <person name="Zhang Y."/>
            <person name="Liu J."/>
            <person name="Zhong H."/>
            <person name="Williams B.T."/>
            <person name="Zheng Y."/>
            <person name="Curson A.R.J."/>
            <person name="Sun C."/>
            <person name="Sun H."/>
            <person name="Song D."/>
            <person name="Wagner Mackenzie B."/>
            <person name="Bermejo Martinez A."/>
            <person name="Todd J.D."/>
            <person name="Zhang X.H."/>
        </authorList>
    </citation>
    <scope>NUCLEOTIDE SEQUENCE</scope>
    <source>
        <strain evidence="2">AESS21</strain>
    </source>
</reference>
<organism evidence="2 3">
    <name type="scientific">Roseibium polysiphoniae</name>
    <dbReference type="NCBI Taxonomy" id="2571221"/>
    <lineage>
        <taxon>Bacteria</taxon>
        <taxon>Pseudomonadati</taxon>
        <taxon>Pseudomonadota</taxon>
        <taxon>Alphaproteobacteria</taxon>
        <taxon>Hyphomicrobiales</taxon>
        <taxon>Stappiaceae</taxon>
        <taxon>Roseibium</taxon>
    </lineage>
</organism>
<comment type="caution">
    <text evidence="2">The sequence shown here is derived from an EMBL/GenBank/DDBJ whole genome shotgun (WGS) entry which is preliminary data.</text>
</comment>
<dbReference type="EMBL" id="QTKU01000001">
    <property type="protein sequence ID" value="MBS8258656.1"/>
    <property type="molecule type" value="Genomic_DNA"/>
</dbReference>
<dbReference type="Pfam" id="PF13229">
    <property type="entry name" value="Beta_helix"/>
    <property type="match status" value="1"/>
</dbReference>
<name>A0A944C5G3_9HYPH</name>
<feature type="domain" description="Right handed beta helix" evidence="1">
    <location>
        <begin position="233"/>
        <end position="390"/>
    </location>
</feature>
<evidence type="ECO:0000259" key="1">
    <source>
        <dbReference type="Pfam" id="PF13229"/>
    </source>
</evidence>
<accession>A0A944C5G3</accession>
<dbReference type="InterPro" id="IPR039448">
    <property type="entry name" value="Beta_helix"/>
</dbReference>
<dbReference type="SMART" id="SM00710">
    <property type="entry name" value="PbH1"/>
    <property type="match status" value="9"/>
</dbReference>
<dbReference type="Proteomes" id="UP000705379">
    <property type="component" value="Unassembled WGS sequence"/>
</dbReference>
<dbReference type="AlphaFoldDB" id="A0A944C5G3"/>
<dbReference type="InterPro" id="IPR006311">
    <property type="entry name" value="TAT_signal"/>
</dbReference>
<dbReference type="InterPro" id="IPR011050">
    <property type="entry name" value="Pectin_lyase_fold/virulence"/>
</dbReference>
<protein>
    <submittedName>
        <fullName evidence="2">TIGR03808 family TAT-translocated repetitive protein</fullName>
    </submittedName>
</protein>
<dbReference type="NCBIfam" id="TIGR03807">
    <property type="entry name" value="RR_fam_repeat"/>
    <property type="match status" value="2"/>
</dbReference>
<dbReference type="SUPFAM" id="SSF51126">
    <property type="entry name" value="Pectin lyase-like"/>
    <property type="match status" value="1"/>
</dbReference>
<dbReference type="InterPro" id="IPR012334">
    <property type="entry name" value="Pectin_lyas_fold"/>
</dbReference>
<evidence type="ECO:0000313" key="2">
    <source>
        <dbReference type="EMBL" id="MBS8258656.1"/>
    </source>
</evidence>
<gene>
    <name evidence="2" type="ORF">DYI23_00365</name>
</gene>
<dbReference type="NCBIfam" id="TIGR03808">
    <property type="entry name" value="RR_plus_rpt_1"/>
    <property type="match status" value="1"/>
</dbReference>
<dbReference type="InterPro" id="IPR006626">
    <property type="entry name" value="PbH1"/>
</dbReference>
<dbReference type="InterPro" id="IPR022444">
    <property type="entry name" value="Cofactor-bd_rpt"/>
</dbReference>
<dbReference type="PROSITE" id="PS51318">
    <property type="entry name" value="TAT"/>
    <property type="match status" value="1"/>
</dbReference>
<reference evidence="2" key="1">
    <citation type="submission" date="2018-08" db="EMBL/GenBank/DDBJ databases">
        <authorList>
            <person name="Jin W."/>
            <person name="Wang H."/>
            <person name="Yang Y."/>
            <person name="Li M."/>
            <person name="Liu J."/>
        </authorList>
    </citation>
    <scope>NUCLEOTIDE SEQUENCE</scope>
    <source>
        <strain evidence="2">AESS21</strain>
    </source>
</reference>
<sequence>MSRFFSRSGTQVPSPVDLSRRTFLAGTLGGTALCLSGTASSAAIQIADLRGSMDASELGLVPNASDDQTALFQNAINRAVEKGRALFLPAGNYPVANLRFPSGTLIVGVPGRTRLIYQGGGGLLATAEGVSNVSLSGLTFDGANRSIGGHTEGLLHFVGVRELSLTDSSIVGSAQSGVVADRCSGRISGCNVTGAAEAAIRSNEATGLQITDNVIADCANGGIWVHRWKQGEDGTLVSGNRIERIGAKHGGTGQWGNGINVFRADGVVVSGNRIADCAFSAIRSNTGSNVQIIGNSCLRSGEVAIYSEFAFQGALISNNLIDGGTTGISIANFMDGGRLAVCSGNLIRNLSATGPYPPEVAGFGIGIAAEADTTITGNVIEGAPRFGLLLGWGPYMRNIVASQNVLRSCGTGIAVTVVDGAGSAVISNNVVQGSDKDAIVGYRWLDKATRELNNTQDWSHLSVMGNQVAA</sequence>